<evidence type="ECO:0000256" key="1">
    <source>
        <dbReference type="SAM" id="SignalP"/>
    </source>
</evidence>
<dbReference type="EMBL" id="CP007511">
    <property type="protein sequence ID" value="AJE15142.1"/>
    <property type="molecule type" value="Genomic_DNA"/>
</dbReference>
<dbReference type="RefSeq" id="WP_043219874.1">
    <property type="nucleotide sequence ID" value="NZ_CP007511.1"/>
</dbReference>
<dbReference type="KEGG" id="pbm:CL52_08800"/>
<organism evidence="2 4">
    <name type="scientific">Stutzerimonas balearica DSM 6083</name>
    <dbReference type="NCBI Taxonomy" id="1123016"/>
    <lineage>
        <taxon>Bacteria</taxon>
        <taxon>Pseudomonadati</taxon>
        <taxon>Pseudomonadota</taxon>
        <taxon>Gammaproteobacteria</taxon>
        <taxon>Pseudomonadales</taxon>
        <taxon>Pseudomonadaceae</taxon>
        <taxon>Stutzerimonas</taxon>
    </lineage>
</organism>
<dbReference type="Proteomes" id="UP000031271">
    <property type="component" value="Chromosome"/>
</dbReference>
<gene>
    <name evidence="2" type="ORF">CL52_08800</name>
    <name evidence="3" type="ORF">SAMN05660875_103190</name>
</gene>
<accession>A0A8D4C1B7</accession>
<dbReference type="EMBL" id="FNHO01000003">
    <property type="protein sequence ID" value="SDM23742.1"/>
    <property type="molecule type" value="Genomic_DNA"/>
</dbReference>
<dbReference type="Proteomes" id="UP000182276">
    <property type="component" value="Unassembled WGS sequence"/>
</dbReference>
<evidence type="ECO:0000313" key="5">
    <source>
        <dbReference type="Proteomes" id="UP000182276"/>
    </source>
</evidence>
<reference evidence="3 5" key="2">
    <citation type="submission" date="2016-10" db="EMBL/GenBank/DDBJ databases">
        <authorList>
            <person name="Varghese N."/>
            <person name="Submissions S."/>
        </authorList>
    </citation>
    <scope>NUCLEOTIDE SEQUENCE [LARGE SCALE GENOMIC DNA]</scope>
    <source>
        <strain evidence="3 5">DSM 6083</strain>
    </source>
</reference>
<evidence type="ECO:0000313" key="3">
    <source>
        <dbReference type="EMBL" id="SDM23742.1"/>
    </source>
</evidence>
<evidence type="ECO:0000313" key="4">
    <source>
        <dbReference type="Proteomes" id="UP000031271"/>
    </source>
</evidence>
<keyword evidence="1" id="KW-0732">Signal</keyword>
<dbReference type="GeneID" id="77260016"/>
<keyword evidence="5" id="KW-1185">Reference proteome</keyword>
<feature type="chain" id="PRO_5034964381" evidence="1">
    <location>
        <begin position="20"/>
        <end position="120"/>
    </location>
</feature>
<sequence>MKRPLLALASLAFAVPALGDEPLVVTRLNGLDLEIEELGVPAASSEKVDLRGVPAIKVTNRSEEIASCQFHALPEETAMTAAPAVSISPNEEVVMRVPGKYSAGGPLALLVCKPEGVVSG</sequence>
<reference evidence="4" key="1">
    <citation type="submission" date="2014-03" db="EMBL/GenBank/DDBJ databases">
        <title>Complete genome of Pseudomonas balearica DSM 6083T, a sewage water isolate from an enrichment with 2-methylnaphthalene.</title>
        <authorList>
            <person name="Salva-Serra F."/>
            <person name="Jaen-Luchoro D."/>
            <person name="Busquets A."/>
            <person name="Pena A."/>
            <person name="Gomila M."/>
            <person name="Bosch R."/>
            <person name="Nogales B."/>
            <person name="Garcia-Valdes E."/>
            <person name="Lalucat J."/>
            <person name="Bennasar A."/>
        </authorList>
    </citation>
    <scope>NUCLEOTIDE SEQUENCE [LARGE SCALE GENOMIC DNA]</scope>
    <source>
        <strain evidence="4">DSM 6083</strain>
    </source>
</reference>
<proteinExistence type="predicted"/>
<name>A0A8D4C1B7_9GAMM</name>
<evidence type="ECO:0000313" key="2">
    <source>
        <dbReference type="EMBL" id="AJE15142.1"/>
    </source>
</evidence>
<feature type="signal peptide" evidence="1">
    <location>
        <begin position="1"/>
        <end position="19"/>
    </location>
</feature>
<protein>
    <submittedName>
        <fullName evidence="2">Uncharacterized protein</fullName>
    </submittedName>
</protein>
<dbReference type="AlphaFoldDB" id="A0A8D4C1B7"/>
<reference evidence="2 4" key="3">
    <citation type="journal article" name="Genome Announc.">
        <title>Complete Genome Sequence of Pseudomonas balearica DSM 6083T.</title>
        <authorList>
            <person name="Bennasar-Figueras A."/>
            <person name="Salva-Serra F."/>
            <person name="Jaen-Luchoro D."/>
            <person name="Segui C."/>
            <person name="Aliaga F."/>
            <person name="Busquets A."/>
            <person name="Gomila M."/>
            <person name="Moore E.R."/>
            <person name="Lalucat J."/>
        </authorList>
    </citation>
    <scope>NUCLEOTIDE SEQUENCE [LARGE SCALE GENOMIC DNA]</scope>
    <source>
        <strain evidence="4">DSM 6083</strain>
        <strain evidence="2">DSM6083</strain>
    </source>
</reference>